<proteinExistence type="predicted"/>
<name>A0A194AG00_9BACT</name>
<evidence type="ECO:0000313" key="2">
    <source>
        <dbReference type="Proteomes" id="UP000095200"/>
    </source>
</evidence>
<dbReference type="Proteomes" id="UP000095200">
    <property type="component" value="Unassembled WGS sequence"/>
</dbReference>
<dbReference type="EMBL" id="BDFE01000010">
    <property type="protein sequence ID" value="GAU08258.1"/>
    <property type="molecule type" value="Genomic_DNA"/>
</dbReference>
<comment type="caution">
    <text evidence="1">The sequence shown here is derived from an EMBL/GenBank/DDBJ whole genome shotgun (WGS) entry which is preliminary data.</text>
</comment>
<dbReference type="AlphaFoldDB" id="A0A194AG00"/>
<protein>
    <submittedName>
        <fullName evidence="1">Uncharacterized protein</fullName>
    </submittedName>
</protein>
<sequence length="152" mass="18161">MNNYKIENYVDNKCVFFEVNDLDESIKNQIEEILQNENLTLFRFENNGFYVDLDKDGDFIPSAISKKNEDELIKIINKKYLNGEDREKVLFGFNNAGNLNIEKDWTDTLEKKGEDLYLQAFYEEYYRILRRDVEPEIIQRVQKILDCVLPQK</sequence>
<evidence type="ECO:0000313" key="1">
    <source>
        <dbReference type="EMBL" id="GAU08258.1"/>
    </source>
</evidence>
<keyword evidence="2" id="KW-1185">Reference proteome</keyword>
<reference evidence="2" key="1">
    <citation type="submission" date="2016-06" db="EMBL/GenBank/DDBJ databases">
        <title>Draft genome sequence of Desulfoplanes formicivorans strain Pf12B.</title>
        <authorList>
            <person name="Watanabe M."/>
            <person name="Kojima H."/>
            <person name="Fukui M."/>
        </authorList>
    </citation>
    <scope>NUCLEOTIDE SEQUENCE [LARGE SCALE GENOMIC DNA]</scope>
    <source>
        <strain evidence="2">Pf12B</strain>
    </source>
</reference>
<gene>
    <name evidence="1" type="ORF">DPF_0961</name>
</gene>
<dbReference type="RefSeq" id="WP_069857760.1">
    <property type="nucleotide sequence ID" value="NZ_BDFE01000010.1"/>
</dbReference>
<organism evidence="1 2">
    <name type="scientific">Desulfoplanes formicivorans</name>
    <dbReference type="NCBI Taxonomy" id="1592317"/>
    <lineage>
        <taxon>Bacteria</taxon>
        <taxon>Pseudomonadati</taxon>
        <taxon>Thermodesulfobacteriota</taxon>
        <taxon>Desulfovibrionia</taxon>
        <taxon>Desulfovibrionales</taxon>
        <taxon>Desulfoplanaceae</taxon>
        <taxon>Desulfoplanes</taxon>
    </lineage>
</organism>
<accession>A0A194AG00</accession>